<protein>
    <recommendedName>
        <fullName evidence="14">ATP synthase lipid-binding protein</fullName>
    </recommendedName>
    <alternativeName>
        <fullName evidence="15">ATPase protein 9</fullName>
    </alternativeName>
    <alternativeName>
        <fullName evidence="13">ATPase subunit c</fullName>
    </alternativeName>
</protein>
<dbReference type="InterPro" id="IPR000454">
    <property type="entry name" value="ATP_synth_F0_csu"/>
</dbReference>
<evidence type="ECO:0000313" key="18">
    <source>
        <dbReference type="Ensembl" id="ENSACAP00000020235.1"/>
    </source>
</evidence>
<comment type="similarity">
    <text evidence="2 16">Belongs to the ATPase C chain family.</text>
</comment>
<evidence type="ECO:0000256" key="8">
    <source>
        <dbReference type="ARBA" id="ARBA00022989"/>
    </source>
</evidence>
<feature type="domain" description="V-ATPase proteolipid subunit C-like" evidence="17">
    <location>
        <begin position="70"/>
        <end position="131"/>
    </location>
</feature>
<comment type="subcellular location">
    <subcellularLocation>
        <location evidence="1">Mitochondrion membrane</location>
        <topology evidence="1">Multi-pass membrane protein</topology>
    </subcellularLocation>
</comment>
<keyword evidence="4" id="KW-0488">Methylation</keyword>
<dbReference type="GO" id="GO:0015986">
    <property type="term" value="P:proton motive force-driven ATP synthesis"/>
    <property type="evidence" value="ECO:0000318"/>
    <property type="project" value="GO_Central"/>
</dbReference>
<sequence>APLALMASPALLHCCSQALTSPTSLSILSRPETQTVQPFGISNHQLVQREFQTSVISCDIDAAAKFIGAGAGTATVGVADSGAGTGTVFGSLIISYAKNPSLNQQLFFYAILGFALSETMGLFCLMVAFLIFFTM</sequence>
<evidence type="ECO:0000256" key="7">
    <source>
        <dbReference type="ARBA" id="ARBA00022781"/>
    </source>
</evidence>
<dbReference type="HOGENOM" id="CLU_116822_1_0_1"/>
<keyword evidence="19" id="KW-1185">Reference proteome</keyword>
<dbReference type="InterPro" id="IPR038662">
    <property type="entry name" value="ATP_synth_F0_csu_sf"/>
</dbReference>
<evidence type="ECO:0000256" key="3">
    <source>
        <dbReference type="ARBA" id="ARBA00022448"/>
    </source>
</evidence>
<evidence type="ECO:0000256" key="4">
    <source>
        <dbReference type="ARBA" id="ARBA00022481"/>
    </source>
</evidence>
<evidence type="ECO:0000256" key="5">
    <source>
        <dbReference type="ARBA" id="ARBA00022547"/>
    </source>
</evidence>
<proteinExistence type="inferred from homology"/>
<reference evidence="18" key="2">
    <citation type="submission" date="2025-08" db="UniProtKB">
        <authorList>
            <consortium name="Ensembl"/>
        </authorList>
    </citation>
    <scope>IDENTIFICATION</scope>
</reference>
<keyword evidence="11" id="KW-0496">Mitochondrion</keyword>
<keyword evidence="9 16" id="KW-0406">Ion transport</keyword>
<keyword evidence="6 16" id="KW-0812">Transmembrane</keyword>
<evidence type="ECO:0000313" key="19">
    <source>
        <dbReference type="Proteomes" id="UP000001646"/>
    </source>
</evidence>
<dbReference type="CDD" id="cd18182">
    <property type="entry name" value="ATP-synt_Fo_c_ATP5G3"/>
    <property type="match status" value="1"/>
</dbReference>
<dbReference type="InterPro" id="IPR002379">
    <property type="entry name" value="ATPase_proteolipid_c-like_dom"/>
</dbReference>
<dbReference type="GO" id="GO:0015078">
    <property type="term" value="F:proton transmembrane transporter activity"/>
    <property type="evidence" value="ECO:0007669"/>
    <property type="project" value="InterPro"/>
</dbReference>
<dbReference type="Ensembl" id="ENSACAT00000024951.1">
    <property type="protein sequence ID" value="ENSACAP00000020235.1"/>
    <property type="gene ID" value="ENSACAG00000022716.1"/>
</dbReference>
<accession>G1KXN4</accession>
<keyword evidence="3 16" id="KW-0813">Transport</keyword>
<dbReference type="eggNOG" id="KOG3025">
    <property type="taxonomic scope" value="Eukaryota"/>
</dbReference>
<dbReference type="STRING" id="28377.ENSACAP00000020235"/>
<evidence type="ECO:0000256" key="9">
    <source>
        <dbReference type="ARBA" id="ARBA00023065"/>
    </source>
</evidence>
<evidence type="ECO:0000256" key="13">
    <source>
        <dbReference type="ARBA" id="ARBA00029852"/>
    </source>
</evidence>
<dbReference type="Gene3D" id="1.20.20.10">
    <property type="entry name" value="F1F0 ATP synthase subunit C"/>
    <property type="match status" value="1"/>
</dbReference>
<dbReference type="InParanoid" id="G1KXN4"/>
<evidence type="ECO:0000256" key="1">
    <source>
        <dbReference type="ARBA" id="ARBA00004225"/>
    </source>
</evidence>
<dbReference type="GO" id="GO:0045259">
    <property type="term" value="C:proton-transporting ATP synthase complex"/>
    <property type="evidence" value="ECO:0000318"/>
    <property type="project" value="GO_Central"/>
</dbReference>
<name>G1KXN4_ANOCA</name>
<dbReference type="OMA" id="ACSKFTH"/>
<evidence type="ECO:0000259" key="17">
    <source>
        <dbReference type="Pfam" id="PF00137"/>
    </source>
</evidence>
<dbReference type="PANTHER" id="PTHR10031:SF54">
    <property type="entry name" value="ATP SYNTHASE F(0) COMPLEX SUBUNIT C2, MITOCHONDRIAL"/>
    <property type="match status" value="1"/>
</dbReference>
<dbReference type="FunFam" id="1.20.20.10:FF:000003">
    <property type="entry name" value="Atp synthase f complex subunit mitochondrial"/>
    <property type="match status" value="1"/>
</dbReference>
<organism evidence="18 19">
    <name type="scientific">Anolis carolinensis</name>
    <name type="common">Green anole</name>
    <name type="synonym">American chameleon</name>
    <dbReference type="NCBI Taxonomy" id="28377"/>
    <lineage>
        <taxon>Eukaryota</taxon>
        <taxon>Metazoa</taxon>
        <taxon>Chordata</taxon>
        <taxon>Craniata</taxon>
        <taxon>Vertebrata</taxon>
        <taxon>Euteleostomi</taxon>
        <taxon>Lepidosauria</taxon>
        <taxon>Squamata</taxon>
        <taxon>Bifurcata</taxon>
        <taxon>Unidentata</taxon>
        <taxon>Episquamata</taxon>
        <taxon>Toxicofera</taxon>
        <taxon>Iguania</taxon>
        <taxon>Dactyloidae</taxon>
        <taxon>Anolis</taxon>
    </lineage>
</organism>
<dbReference type="Proteomes" id="UP000001646">
    <property type="component" value="Chromosome 4"/>
</dbReference>
<dbReference type="GeneTree" id="ENSGT00940000159720"/>
<keyword evidence="10 16" id="KW-0446">Lipid-binding</keyword>
<dbReference type="PRINTS" id="PR00124">
    <property type="entry name" value="ATPASEC"/>
</dbReference>
<keyword evidence="5" id="KW-0138">CF(0)</keyword>
<evidence type="ECO:0000256" key="6">
    <source>
        <dbReference type="ARBA" id="ARBA00022692"/>
    </source>
</evidence>
<dbReference type="Pfam" id="PF00137">
    <property type="entry name" value="ATP-synt_C"/>
    <property type="match status" value="1"/>
</dbReference>
<keyword evidence="12 16" id="KW-0472">Membrane</keyword>
<reference evidence="18" key="3">
    <citation type="submission" date="2025-09" db="UniProtKB">
        <authorList>
            <consortium name="Ensembl"/>
        </authorList>
    </citation>
    <scope>IDENTIFICATION</scope>
</reference>
<evidence type="ECO:0000256" key="15">
    <source>
        <dbReference type="ARBA" id="ARBA00033111"/>
    </source>
</evidence>
<evidence type="ECO:0000256" key="14">
    <source>
        <dbReference type="ARBA" id="ARBA00032304"/>
    </source>
</evidence>
<comment type="caution">
    <text evidence="16">Lacks conserved residue(s) required for the propagation of feature annotation.</text>
</comment>
<keyword evidence="7 16" id="KW-0375">Hydrogen ion transport</keyword>
<evidence type="ECO:0000256" key="2">
    <source>
        <dbReference type="ARBA" id="ARBA00006704"/>
    </source>
</evidence>
<evidence type="ECO:0000256" key="16">
    <source>
        <dbReference type="RuleBase" id="RU004221"/>
    </source>
</evidence>
<evidence type="ECO:0000256" key="11">
    <source>
        <dbReference type="ARBA" id="ARBA00023128"/>
    </source>
</evidence>
<dbReference type="PANTHER" id="PTHR10031">
    <property type="entry name" value="ATP SYNTHASE LIPID-BINDING PROTEIN, MITOCHONDRIAL"/>
    <property type="match status" value="1"/>
</dbReference>
<reference evidence="18 19" key="1">
    <citation type="submission" date="2009-12" db="EMBL/GenBank/DDBJ databases">
        <title>The Genome Sequence of Anolis carolinensis (Green Anole Lizard).</title>
        <authorList>
            <consortium name="The Genome Sequencing Platform"/>
            <person name="Di Palma F."/>
            <person name="Alfoldi J."/>
            <person name="Heiman D."/>
            <person name="Young S."/>
            <person name="Grabherr M."/>
            <person name="Johnson J."/>
            <person name="Lander E.S."/>
            <person name="Lindblad-Toh K."/>
        </authorList>
    </citation>
    <scope>NUCLEOTIDE SEQUENCE [LARGE SCALE GENOMIC DNA]</scope>
    <source>
        <strain evidence="18 19">JBL SC #1</strain>
    </source>
</reference>
<evidence type="ECO:0000256" key="12">
    <source>
        <dbReference type="ARBA" id="ARBA00023136"/>
    </source>
</evidence>
<dbReference type="GO" id="GO:0008289">
    <property type="term" value="F:lipid binding"/>
    <property type="evidence" value="ECO:0007669"/>
    <property type="project" value="UniProtKB-KW"/>
</dbReference>
<dbReference type="SUPFAM" id="SSF81333">
    <property type="entry name" value="F1F0 ATP synthase subunit C"/>
    <property type="match status" value="1"/>
</dbReference>
<dbReference type="AlphaFoldDB" id="G1KXN4"/>
<keyword evidence="8 16" id="KW-1133">Transmembrane helix</keyword>
<evidence type="ECO:0000256" key="10">
    <source>
        <dbReference type="ARBA" id="ARBA00023121"/>
    </source>
</evidence>
<dbReference type="GO" id="GO:0031966">
    <property type="term" value="C:mitochondrial membrane"/>
    <property type="evidence" value="ECO:0007669"/>
    <property type="project" value="UniProtKB-SubCell"/>
</dbReference>
<feature type="transmembrane region" description="Helical" evidence="16">
    <location>
        <begin position="106"/>
        <end position="133"/>
    </location>
</feature>
<dbReference type="InterPro" id="IPR035921">
    <property type="entry name" value="F/V-ATP_Csub_sf"/>
</dbReference>
<dbReference type="GO" id="GO:0033177">
    <property type="term" value="C:proton-transporting two-sector ATPase complex, proton-transporting domain"/>
    <property type="evidence" value="ECO:0007669"/>
    <property type="project" value="InterPro"/>
</dbReference>